<accession>A0ABU7PMR7</accession>
<dbReference type="PANTHER" id="PTHR43775">
    <property type="entry name" value="FATTY ACID SYNTHASE"/>
    <property type="match status" value="1"/>
</dbReference>
<dbReference type="InterPro" id="IPR036291">
    <property type="entry name" value="NAD(P)-bd_dom_sf"/>
</dbReference>
<evidence type="ECO:0000256" key="3">
    <source>
        <dbReference type="ARBA" id="ARBA00022679"/>
    </source>
</evidence>
<dbReference type="Proteomes" id="UP001344658">
    <property type="component" value="Unassembled WGS sequence"/>
</dbReference>
<keyword evidence="8" id="KW-1185">Reference proteome</keyword>
<dbReference type="SUPFAM" id="SSF51735">
    <property type="entry name" value="NAD(P)-binding Rossmann-fold domains"/>
    <property type="match status" value="2"/>
</dbReference>
<keyword evidence="4" id="KW-0511">Multifunctional enzyme</keyword>
<dbReference type="InterPro" id="IPR050091">
    <property type="entry name" value="PKS_NRPS_Biosynth_Enz"/>
</dbReference>
<dbReference type="PROSITE" id="PS00012">
    <property type="entry name" value="PHOSPHOPANTETHEINE"/>
    <property type="match status" value="1"/>
</dbReference>
<dbReference type="Gene3D" id="3.30.70.3290">
    <property type="match status" value="1"/>
</dbReference>
<evidence type="ECO:0000256" key="4">
    <source>
        <dbReference type="ARBA" id="ARBA00023268"/>
    </source>
</evidence>
<evidence type="ECO:0000313" key="7">
    <source>
        <dbReference type="EMBL" id="MEE4547001.1"/>
    </source>
</evidence>
<keyword evidence="2" id="KW-0597">Phosphoprotein</keyword>
<dbReference type="Gene3D" id="1.10.1200.10">
    <property type="entry name" value="ACP-like"/>
    <property type="match status" value="1"/>
</dbReference>
<organism evidence="7 8">
    <name type="scientific">Actinacidiphila polyblastidii</name>
    <dbReference type="NCBI Taxonomy" id="3110430"/>
    <lineage>
        <taxon>Bacteria</taxon>
        <taxon>Bacillati</taxon>
        <taxon>Actinomycetota</taxon>
        <taxon>Actinomycetes</taxon>
        <taxon>Kitasatosporales</taxon>
        <taxon>Streptomycetaceae</taxon>
        <taxon>Actinacidiphila</taxon>
    </lineage>
</organism>
<dbReference type="InterPro" id="IPR057326">
    <property type="entry name" value="KR_dom"/>
</dbReference>
<proteinExistence type="predicted"/>
<dbReference type="PROSITE" id="PS50075">
    <property type="entry name" value="CARRIER"/>
    <property type="match status" value="1"/>
</dbReference>
<dbReference type="InterPro" id="IPR013968">
    <property type="entry name" value="PKS_KR"/>
</dbReference>
<dbReference type="Gene3D" id="3.40.50.720">
    <property type="entry name" value="NAD(P)-binding Rossmann-like Domain"/>
    <property type="match status" value="1"/>
</dbReference>
<dbReference type="SMART" id="SM00823">
    <property type="entry name" value="PKS_PP"/>
    <property type="match status" value="1"/>
</dbReference>
<name>A0ABU7PMR7_9ACTN</name>
<keyword evidence="3" id="KW-0808">Transferase</keyword>
<dbReference type="SUPFAM" id="SSF47336">
    <property type="entry name" value="ACP-like"/>
    <property type="match status" value="1"/>
</dbReference>
<gene>
    <name evidence="7" type="ORF">V2S66_34180</name>
</gene>
<dbReference type="InterPro" id="IPR036736">
    <property type="entry name" value="ACP-like_sf"/>
</dbReference>
<evidence type="ECO:0000256" key="5">
    <source>
        <dbReference type="SAM" id="MobiDB-lite"/>
    </source>
</evidence>
<dbReference type="CDD" id="cd08952">
    <property type="entry name" value="KR_1_SDR_x"/>
    <property type="match status" value="1"/>
</dbReference>
<dbReference type="RefSeq" id="WP_330800978.1">
    <property type="nucleotide sequence ID" value="NZ_JAZEWV010000067.1"/>
</dbReference>
<sequence length="785" mass="80444">TMDAAATAGALVTGTLRRDEDSTVRFLASAAEWWAHGAPVDWSATPAVAAATAAAAAVDLPSYPFQRRRYWLEPRPVPAPAPAPLDALRYRVAWQPVETAAGAVTRDGWVLVVPERYATPGTARWAELLRDELTARGAAVRVVTVAGGTPEAQARALDEGLDAPPRPAGGPPLGRVVSLLSAGAGFADGSGVLPWGVTATLELLRAVDRHGGAGAVWCATRGAVSVDAVDAGAAPDALGSDADAVSGAGAGGEHDPDPYQAMVWGLGRVAAAEYPRAWGGLLDLPAEPGREAARLAVDVLLGGVTEQEVAIRGSGVRGRRLVRAPLAGRPPVRDWRPTGTVLITGGTGALGRHVARHLARAGAPHLLLLSRSGREAPEAARTEEELTALGARVTFAACDVADRGAVAAVLGGLPEELPLTAVVHAAGYLDDAPLGSLTAGQLDGVLRVKAGGALVLDELTRDLDLSAFVLFSSVAGLSGIAGQGGYAPGNAFLDALAVRRRAAGRPATAIAWGHWAGEGIAAPDVEARLRAQGVLSLRPDLAVRALAQILDHDETSVAVLDCDWNAPSWPPALVGGLAGPRPAAPPAGPAGPGAEDGAAEPGADLRRALAAVPSTRHRDTLLEQLRPVIAAVLRHPSPELITPEQKFKDLGFDSLTSVELRNALERRTGLRLTATLVFDHPTPGALADHLLGSLAPQAGADLLLAELDRLALLLADAAATGPDRGAVGERLKRLLAGWQAAAGPAPGAPATSDIETATDDELIGLLAAEFDIYGPDGPGQGHSHE</sequence>
<dbReference type="SMART" id="SM00822">
    <property type="entry name" value="PKS_KR"/>
    <property type="match status" value="1"/>
</dbReference>
<evidence type="ECO:0000259" key="6">
    <source>
        <dbReference type="PROSITE" id="PS50075"/>
    </source>
</evidence>
<dbReference type="Pfam" id="PF08659">
    <property type="entry name" value="KR"/>
    <property type="match status" value="1"/>
</dbReference>
<evidence type="ECO:0000313" key="8">
    <source>
        <dbReference type="Proteomes" id="UP001344658"/>
    </source>
</evidence>
<dbReference type="EMBL" id="JAZEWV010000067">
    <property type="protein sequence ID" value="MEE4547001.1"/>
    <property type="molecule type" value="Genomic_DNA"/>
</dbReference>
<feature type="non-terminal residue" evidence="7">
    <location>
        <position position="1"/>
    </location>
</feature>
<dbReference type="InterPro" id="IPR009081">
    <property type="entry name" value="PP-bd_ACP"/>
</dbReference>
<evidence type="ECO:0000256" key="2">
    <source>
        <dbReference type="ARBA" id="ARBA00022553"/>
    </source>
</evidence>
<feature type="domain" description="Carrier" evidence="6">
    <location>
        <begin position="619"/>
        <end position="694"/>
    </location>
</feature>
<reference evidence="7 8" key="1">
    <citation type="submission" date="2023-12" db="EMBL/GenBank/DDBJ databases">
        <title>Streptomyces sp. V4-01.</title>
        <authorList>
            <person name="Somphong A."/>
            <person name="Phongsopitanun W."/>
        </authorList>
    </citation>
    <scope>NUCLEOTIDE SEQUENCE [LARGE SCALE GENOMIC DNA]</scope>
    <source>
        <strain evidence="7 8">V4-01</strain>
    </source>
</reference>
<dbReference type="InterPro" id="IPR006162">
    <property type="entry name" value="Ppantetheine_attach_site"/>
</dbReference>
<feature type="region of interest" description="Disordered" evidence="5">
    <location>
        <begin position="575"/>
        <end position="600"/>
    </location>
</feature>
<comment type="caution">
    <text evidence="7">The sequence shown here is derived from an EMBL/GenBank/DDBJ whole genome shotgun (WGS) entry which is preliminary data.</text>
</comment>
<dbReference type="Pfam" id="PF00550">
    <property type="entry name" value="PP-binding"/>
    <property type="match status" value="1"/>
</dbReference>
<evidence type="ECO:0000256" key="1">
    <source>
        <dbReference type="ARBA" id="ARBA00022450"/>
    </source>
</evidence>
<dbReference type="SMART" id="SM01294">
    <property type="entry name" value="PKS_PP_betabranch"/>
    <property type="match status" value="1"/>
</dbReference>
<keyword evidence="1" id="KW-0596">Phosphopantetheine</keyword>
<dbReference type="InterPro" id="IPR020806">
    <property type="entry name" value="PKS_PP-bd"/>
</dbReference>
<protein>
    <submittedName>
        <fullName evidence="7">SDR family NAD(P)-dependent oxidoreductase</fullName>
    </submittedName>
</protein>
<dbReference type="PANTHER" id="PTHR43775:SF51">
    <property type="entry name" value="INACTIVE PHENOLPHTHIOCEROL SYNTHESIS POLYKETIDE SYNTHASE TYPE I PKS1-RELATED"/>
    <property type="match status" value="1"/>
</dbReference>